<dbReference type="SFLD" id="SFLDF00029">
    <property type="entry name" value="phosphoserine_phosphatase"/>
    <property type="match status" value="1"/>
</dbReference>
<reference evidence="15" key="1">
    <citation type="journal article" date="2022" name="Res Sq">
        <title>Evolution of multicellular longitudinally dividing oral cavity symbionts (Neisseriaceae).</title>
        <authorList>
            <person name="Nyongesa S."/>
            <person name="Weber P."/>
            <person name="Bernet E."/>
            <person name="Pullido F."/>
            <person name="Nieckarz M."/>
            <person name="Delaby M."/>
            <person name="Nieves C."/>
            <person name="Viehboeck T."/>
            <person name="Krause N."/>
            <person name="Rivera-Millot A."/>
            <person name="Nakamura A."/>
            <person name="Vischer N."/>
            <person name="VanNieuwenhze M."/>
            <person name="Brun Y."/>
            <person name="Cava F."/>
            <person name="Bulgheresi S."/>
            <person name="Veyrier F."/>
        </authorList>
    </citation>
    <scope>NUCLEOTIDE SEQUENCE</scope>
    <source>
        <strain evidence="15">17694</strain>
    </source>
</reference>
<dbReference type="Proteomes" id="UP000831534">
    <property type="component" value="Chromosome"/>
</dbReference>
<evidence type="ECO:0000256" key="12">
    <source>
        <dbReference type="ARBA" id="ARBA00048138"/>
    </source>
</evidence>
<accession>A0A8T9MT42</accession>
<sequence>MSSVLVLQGDLSADLPHTAQRFGQTFSGSRARIAADTAVLDDAALRAEWEAAKLDYAVLSDRPFSGFGLLASDMDSTLINIECIDEIANFVGLKDQIAEITERAMQGGMDFAQSLHQRVALLEGVPESALEHVWENVLRLNAGAETLLAECRRNGLKTLLVSGGFTYFTERLKHKLGLDYAYANELEIKNGYLTGRVLGRVVDAQAKAELLAQHREDLGLSAEQTLAVGDGANDIPMFRAATFGIAYRAKAAAQHAADLRINHNGLEAVRGWFA</sequence>
<evidence type="ECO:0000256" key="13">
    <source>
        <dbReference type="ARBA" id="ARBA00048523"/>
    </source>
</evidence>
<dbReference type="GO" id="GO:0036424">
    <property type="term" value="F:L-phosphoserine phosphatase activity"/>
    <property type="evidence" value="ECO:0007669"/>
    <property type="project" value="InterPro"/>
</dbReference>
<dbReference type="SFLD" id="SFLDG01137">
    <property type="entry name" value="C1.6.1:_Phosphoserine_Phosphat"/>
    <property type="match status" value="1"/>
</dbReference>
<dbReference type="GO" id="GO:0000287">
    <property type="term" value="F:magnesium ion binding"/>
    <property type="evidence" value="ECO:0007669"/>
    <property type="project" value="TreeGrafter"/>
</dbReference>
<dbReference type="PANTHER" id="PTHR43344:SF2">
    <property type="entry name" value="PHOSPHOSERINE PHOSPHATASE"/>
    <property type="match status" value="1"/>
</dbReference>
<evidence type="ECO:0000256" key="10">
    <source>
        <dbReference type="ARBA" id="ARBA00023299"/>
    </source>
</evidence>
<evidence type="ECO:0000256" key="4">
    <source>
        <dbReference type="ARBA" id="ARBA00012640"/>
    </source>
</evidence>
<dbReference type="PANTHER" id="PTHR43344">
    <property type="entry name" value="PHOSPHOSERINE PHOSPHATASE"/>
    <property type="match status" value="1"/>
</dbReference>
<dbReference type="NCBIfam" id="TIGR01488">
    <property type="entry name" value="HAD-SF-IB"/>
    <property type="match status" value="1"/>
</dbReference>
<dbReference type="FunFam" id="1.10.150.210:FF:000001">
    <property type="entry name" value="Phosphoserine phosphatase"/>
    <property type="match status" value="1"/>
</dbReference>
<comment type="cofactor">
    <cofactor evidence="1">
        <name>Mg(2+)</name>
        <dbReference type="ChEBI" id="CHEBI:18420"/>
    </cofactor>
</comment>
<evidence type="ECO:0000256" key="8">
    <source>
        <dbReference type="ARBA" id="ARBA00022801"/>
    </source>
</evidence>
<dbReference type="InterPro" id="IPR050582">
    <property type="entry name" value="HAD-like_SerB"/>
</dbReference>
<evidence type="ECO:0000256" key="2">
    <source>
        <dbReference type="ARBA" id="ARBA00005135"/>
    </source>
</evidence>
<dbReference type="AlphaFoldDB" id="A0A8T9MT42"/>
<comment type="catalytic activity">
    <reaction evidence="12">
        <text>O-phospho-L-serine + H2O = L-serine + phosphate</text>
        <dbReference type="Rhea" id="RHEA:21208"/>
        <dbReference type="ChEBI" id="CHEBI:15377"/>
        <dbReference type="ChEBI" id="CHEBI:33384"/>
        <dbReference type="ChEBI" id="CHEBI:43474"/>
        <dbReference type="ChEBI" id="CHEBI:57524"/>
        <dbReference type="EC" id="3.1.3.3"/>
    </reaction>
</comment>
<dbReference type="KEGG" id="ckh:LVJ77_11575"/>
<keyword evidence="10" id="KW-0718">Serine biosynthesis</keyword>
<dbReference type="InterPro" id="IPR036412">
    <property type="entry name" value="HAD-like_sf"/>
</dbReference>
<keyword evidence="16" id="KW-1185">Reference proteome</keyword>
<evidence type="ECO:0000256" key="14">
    <source>
        <dbReference type="PIRSR" id="PIRSR604469-1"/>
    </source>
</evidence>
<organism evidence="15 16">
    <name type="scientific">Conchiformibius kuhniae</name>
    <dbReference type="NCBI Taxonomy" id="211502"/>
    <lineage>
        <taxon>Bacteria</taxon>
        <taxon>Pseudomonadati</taxon>
        <taxon>Pseudomonadota</taxon>
        <taxon>Betaproteobacteria</taxon>
        <taxon>Neisseriales</taxon>
        <taxon>Neisseriaceae</taxon>
        <taxon>Conchiformibius</taxon>
    </lineage>
</organism>
<dbReference type="Pfam" id="PF12710">
    <property type="entry name" value="HAD"/>
    <property type="match status" value="1"/>
</dbReference>
<keyword evidence="6" id="KW-0028">Amino-acid biosynthesis</keyword>
<dbReference type="EMBL" id="CP091521">
    <property type="protein sequence ID" value="UOP04777.1"/>
    <property type="molecule type" value="Genomic_DNA"/>
</dbReference>
<evidence type="ECO:0000256" key="11">
    <source>
        <dbReference type="ARBA" id="ARBA00031693"/>
    </source>
</evidence>
<name>A0A8T9MT42_9NEIS</name>
<dbReference type="InterPro" id="IPR004469">
    <property type="entry name" value="PSP"/>
</dbReference>
<feature type="active site" description="Nucleophile" evidence="14">
    <location>
        <position position="73"/>
    </location>
</feature>
<evidence type="ECO:0000256" key="5">
    <source>
        <dbReference type="ARBA" id="ARBA00015196"/>
    </source>
</evidence>
<gene>
    <name evidence="15" type="primary">serB</name>
    <name evidence="15" type="ORF">LVJ77_11575</name>
</gene>
<evidence type="ECO:0000313" key="15">
    <source>
        <dbReference type="EMBL" id="UOP04777.1"/>
    </source>
</evidence>
<keyword evidence="7" id="KW-0479">Metal-binding</keyword>
<protein>
    <recommendedName>
        <fullName evidence="5">Phosphoserine phosphatase</fullName>
        <ecNumber evidence="4">3.1.3.3</ecNumber>
    </recommendedName>
    <alternativeName>
        <fullName evidence="11">O-phosphoserine phosphohydrolase</fullName>
    </alternativeName>
</protein>
<dbReference type="SUPFAM" id="SSF56784">
    <property type="entry name" value="HAD-like"/>
    <property type="match status" value="1"/>
</dbReference>
<dbReference type="GO" id="GO:0006564">
    <property type="term" value="P:L-serine biosynthetic process"/>
    <property type="evidence" value="ECO:0007669"/>
    <property type="project" value="UniProtKB-KW"/>
</dbReference>
<keyword evidence="9" id="KW-0460">Magnesium</keyword>
<evidence type="ECO:0000256" key="9">
    <source>
        <dbReference type="ARBA" id="ARBA00022842"/>
    </source>
</evidence>
<dbReference type="RefSeq" id="WP_027009299.1">
    <property type="nucleotide sequence ID" value="NZ_CP091521.1"/>
</dbReference>
<comment type="pathway">
    <text evidence="2">Amino-acid biosynthesis; L-serine biosynthesis; L-serine from 3-phospho-D-glycerate: step 3/3.</text>
</comment>
<evidence type="ECO:0000256" key="1">
    <source>
        <dbReference type="ARBA" id="ARBA00001946"/>
    </source>
</evidence>
<proteinExistence type="inferred from homology"/>
<evidence type="ECO:0000256" key="3">
    <source>
        <dbReference type="ARBA" id="ARBA00009184"/>
    </source>
</evidence>
<reference evidence="15" key="2">
    <citation type="submission" date="2024-09" db="EMBL/GenBank/DDBJ databases">
        <authorList>
            <person name="Veyrier F.J."/>
        </authorList>
    </citation>
    <scope>NUCLEOTIDE SEQUENCE</scope>
    <source>
        <strain evidence="15">17694</strain>
    </source>
</reference>
<dbReference type="SFLD" id="SFLDS00003">
    <property type="entry name" value="Haloacid_Dehalogenase"/>
    <property type="match status" value="1"/>
</dbReference>
<dbReference type="GO" id="GO:0005737">
    <property type="term" value="C:cytoplasm"/>
    <property type="evidence" value="ECO:0007669"/>
    <property type="project" value="TreeGrafter"/>
</dbReference>
<dbReference type="EC" id="3.1.3.3" evidence="4"/>
<evidence type="ECO:0000313" key="16">
    <source>
        <dbReference type="Proteomes" id="UP000831534"/>
    </source>
</evidence>
<evidence type="ECO:0000256" key="6">
    <source>
        <dbReference type="ARBA" id="ARBA00022605"/>
    </source>
</evidence>
<dbReference type="SFLD" id="SFLDG01136">
    <property type="entry name" value="C1.6:_Phosphoserine_Phosphatas"/>
    <property type="match status" value="1"/>
</dbReference>
<dbReference type="InterPro" id="IPR023214">
    <property type="entry name" value="HAD_sf"/>
</dbReference>
<feature type="active site" description="Proton donor" evidence="14">
    <location>
        <position position="75"/>
    </location>
</feature>
<dbReference type="Gene3D" id="3.40.50.1000">
    <property type="entry name" value="HAD superfamily/HAD-like"/>
    <property type="match status" value="1"/>
</dbReference>
<comment type="catalytic activity">
    <reaction evidence="13">
        <text>O-phospho-D-serine + H2O = D-serine + phosphate</text>
        <dbReference type="Rhea" id="RHEA:24873"/>
        <dbReference type="ChEBI" id="CHEBI:15377"/>
        <dbReference type="ChEBI" id="CHEBI:35247"/>
        <dbReference type="ChEBI" id="CHEBI:43474"/>
        <dbReference type="ChEBI" id="CHEBI:58680"/>
        <dbReference type="EC" id="3.1.3.3"/>
    </reaction>
</comment>
<comment type="similarity">
    <text evidence="3">Belongs to the HAD-like hydrolase superfamily. SerB family.</text>
</comment>
<keyword evidence="8 15" id="KW-0378">Hydrolase</keyword>
<dbReference type="CDD" id="cd07500">
    <property type="entry name" value="HAD_PSP"/>
    <property type="match status" value="1"/>
</dbReference>
<dbReference type="NCBIfam" id="TIGR00338">
    <property type="entry name" value="serB"/>
    <property type="match status" value="1"/>
</dbReference>
<evidence type="ECO:0000256" key="7">
    <source>
        <dbReference type="ARBA" id="ARBA00022723"/>
    </source>
</evidence>